<dbReference type="SMART" id="SM00091">
    <property type="entry name" value="PAS"/>
    <property type="match status" value="1"/>
</dbReference>
<dbReference type="Pfam" id="PF02518">
    <property type="entry name" value="HATPase_c"/>
    <property type="match status" value="1"/>
</dbReference>
<evidence type="ECO:0000256" key="4">
    <source>
        <dbReference type="ARBA" id="ARBA00022679"/>
    </source>
</evidence>
<dbReference type="InterPro" id="IPR003661">
    <property type="entry name" value="HisK_dim/P_dom"/>
</dbReference>
<sequence>MENKNTIAFGNVWNPMGKQNEKKHVVPWKQDYEMPYQVLFEQSALGIIALSTGGRWLQANETFCQLLDYSRGELWKQSFPQIVNAEDRAACMDLLHRLATGELTTASLVTRCLRRDGSPARVRVTFSTSGQRASRNYAIVGFVEALGEESQSATDPATRNTHALPIIVKDESDQAAELPEPEPSSFASASPLAQSEPAEVIQEQLLPELERLKLRLSALDEQSEIRTLGHELANLTRNVLDYALAERADALAQVATLREAAMKMEDFLSLASHELRTPLTTIKANTQLAMRRLRSVIQRPELLLEGADGKVRASIEMLERVERQIGVLNCLVGDMLDVSRIQGNRLQIHVRQEPCDLRPIIEAAVREQHKALPERAINVQFPGDEPILVIADPDRLRQVLSNYLLNALKYSEAQQPIEVNVQLEPLAGTGGSQVRVIVQDKGPGIAPEEQARVWECFYQSPTIKGGSGSGVGMGLGLYISQILIERQGGQVGVTSALDEGSAFWFTLPLAQVEGEQVATEN</sequence>
<dbReference type="SMART" id="SM00387">
    <property type="entry name" value="HATPase_c"/>
    <property type="match status" value="1"/>
</dbReference>
<keyword evidence="5" id="KW-0418">Kinase</keyword>
<evidence type="ECO:0000256" key="2">
    <source>
        <dbReference type="ARBA" id="ARBA00012438"/>
    </source>
</evidence>
<keyword evidence="10" id="KW-1185">Reference proteome</keyword>
<evidence type="ECO:0000313" key="9">
    <source>
        <dbReference type="EMBL" id="GCE03943.1"/>
    </source>
</evidence>
<dbReference type="InterPro" id="IPR005467">
    <property type="entry name" value="His_kinase_dom"/>
</dbReference>
<keyword evidence="6" id="KW-0902">Two-component regulatory system</keyword>
<dbReference type="PANTHER" id="PTHR43711">
    <property type="entry name" value="TWO-COMPONENT HISTIDINE KINASE"/>
    <property type="match status" value="1"/>
</dbReference>
<dbReference type="CDD" id="cd00130">
    <property type="entry name" value="PAS"/>
    <property type="match status" value="1"/>
</dbReference>
<dbReference type="InterPro" id="IPR035965">
    <property type="entry name" value="PAS-like_dom_sf"/>
</dbReference>
<dbReference type="InterPro" id="IPR050736">
    <property type="entry name" value="Sensor_HK_Regulatory"/>
</dbReference>
<proteinExistence type="predicted"/>
<dbReference type="AlphaFoldDB" id="A0A401ZAU8"/>
<dbReference type="EC" id="2.7.13.3" evidence="2"/>
<keyword evidence="4" id="KW-0808">Transferase</keyword>
<dbReference type="Pfam" id="PF00512">
    <property type="entry name" value="HisKA"/>
    <property type="match status" value="1"/>
</dbReference>
<dbReference type="SMART" id="SM00388">
    <property type="entry name" value="HisKA"/>
    <property type="match status" value="1"/>
</dbReference>
<feature type="domain" description="PAS" evidence="8">
    <location>
        <begin position="32"/>
        <end position="102"/>
    </location>
</feature>
<dbReference type="Proteomes" id="UP000287224">
    <property type="component" value="Unassembled WGS sequence"/>
</dbReference>
<comment type="caution">
    <text evidence="9">The sequence shown here is derived from an EMBL/GenBank/DDBJ whole genome shotgun (WGS) entry which is preliminary data.</text>
</comment>
<dbReference type="SUPFAM" id="SSF47384">
    <property type="entry name" value="Homodimeric domain of signal transducing histidine kinase"/>
    <property type="match status" value="1"/>
</dbReference>
<dbReference type="SUPFAM" id="SSF55785">
    <property type="entry name" value="PYP-like sensor domain (PAS domain)"/>
    <property type="match status" value="1"/>
</dbReference>
<reference evidence="10" key="1">
    <citation type="submission" date="2018-12" db="EMBL/GenBank/DDBJ databases">
        <title>Tengunoibacter tsumagoiensis gen. nov., sp. nov., Dictyobacter kobayashii sp. nov., D. alpinus sp. nov., and D. joshuensis sp. nov. and description of Dictyobacteraceae fam. nov. within the order Ktedonobacterales isolated from Tengu-no-mugimeshi.</title>
        <authorList>
            <person name="Wang C.M."/>
            <person name="Zheng Y."/>
            <person name="Sakai Y."/>
            <person name="Toyoda A."/>
            <person name="Minakuchi Y."/>
            <person name="Abe K."/>
            <person name="Yokota A."/>
            <person name="Yabe S."/>
        </authorList>
    </citation>
    <scope>NUCLEOTIDE SEQUENCE [LARGE SCALE GENOMIC DNA]</scope>
    <source>
        <strain evidence="10">S-27</strain>
    </source>
</reference>
<name>A0A401ZAU8_9CHLR</name>
<dbReference type="InterPro" id="IPR013767">
    <property type="entry name" value="PAS_fold"/>
</dbReference>
<evidence type="ECO:0000259" key="8">
    <source>
        <dbReference type="PROSITE" id="PS50112"/>
    </source>
</evidence>
<dbReference type="GO" id="GO:0006355">
    <property type="term" value="P:regulation of DNA-templated transcription"/>
    <property type="evidence" value="ECO:0007669"/>
    <property type="project" value="InterPro"/>
</dbReference>
<evidence type="ECO:0000313" key="10">
    <source>
        <dbReference type="Proteomes" id="UP000287224"/>
    </source>
</evidence>
<dbReference type="CDD" id="cd00082">
    <property type="entry name" value="HisKA"/>
    <property type="match status" value="1"/>
</dbReference>
<dbReference type="Gene3D" id="3.30.565.10">
    <property type="entry name" value="Histidine kinase-like ATPase, C-terminal domain"/>
    <property type="match status" value="1"/>
</dbReference>
<dbReference type="Pfam" id="PF00989">
    <property type="entry name" value="PAS"/>
    <property type="match status" value="1"/>
</dbReference>
<organism evidence="9 10">
    <name type="scientific">Dictyobacter aurantiacus</name>
    <dbReference type="NCBI Taxonomy" id="1936993"/>
    <lineage>
        <taxon>Bacteria</taxon>
        <taxon>Bacillati</taxon>
        <taxon>Chloroflexota</taxon>
        <taxon>Ktedonobacteria</taxon>
        <taxon>Ktedonobacterales</taxon>
        <taxon>Dictyobacteraceae</taxon>
        <taxon>Dictyobacter</taxon>
    </lineage>
</organism>
<dbReference type="PROSITE" id="PS50112">
    <property type="entry name" value="PAS"/>
    <property type="match status" value="1"/>
</dbReference>
<gene>
    <name evidence="9" type="ORF">KDAU_12720</name>
</gene>
<dbReference type="PRINTS" id="PR00344">
    <property type="entry name" value="BCTRLSENSOR"/>
</dbReference>
<keyword evidence="3" id="KW-0597">Phosphoprotein</keyword>
<evidence type="ECO:0000256" key="6">
    <source>
        <dbReference type="ARBA" id="ARBA00023012"/>
    </source>
</evidence>
<dbReference type="InterPro" id="IPR004358">
    <property type="entry name" value="Sig_transdc_His_kin-like_C"/>
</dbReference>
<dbReference type="GO" id="GO:0000155">
    <property type="term" value="F:phosphorelay sensor kinase activity"/>
    <property type="evidence" value="ECO:0007669"/>
    <property type="project" value="InterPro"/>
</dbReference>
<dbReference type="Gene3D" id="1.10.287.130">
    <property type="match status" value="1"/>
</dbReference>
<accession>A0A401ZAU8</accession>
<evidence type="ECO:0000256" key="1">
    <source>
        <dbReference type="ARBA" id="ARBA00000085"/>
    </source>
</evidence>
<dbReference type="EMBL" id="BIFQ01000001">
    <property type="protein sequence ID" value="GCE03943.1"/>
    <property type="molecule type" value="Genomic_DNA"/>
</dbReference>
<dbReference type="PANTHER" id="PTHR43711:SF1">
    <property type="entry name" value="HISTIDINE KINASE 1"/>
    <property type="match status" value="1"/>
</dbReference>
<protein>
    <recommendedName>
        <fullName evidence="2">histidine kinase</fullName>
        <ecNumber evidence="2">2.7.13.3</ecNumber>
    </recommendedName>
</protein>
<dbReference type="InterPro" id="IPR003594">
    <property type="entry name" value="HATPase_dom"/>
</dbReference>
<evidence type="ECO:0000256" key="3">
    <source>
        <dbReference type="ARBA" id="ARBA00022553"/>
    </source>
</evidence>
<dbReference type="PROSITE" id="PS50109">
    <property type="entry name" value="HIS_KIN"/>
    <property type="match status" value="1"/>
</dbReference>
<dbReference type="Gene3D" id="3.30.450.20">
    <property type="entry name" value="PAS domain"/>
    <property type="match status" value="1"/>
</dbReference>
<dbReference type="SUPFAM" id="SSF55874">
    <property type="entry name" value="ATPase domain of HSP90 chaperone/DNA topoisomerase II/histidine kinase"/>
    <property type="match status" value="1"/>
</dbReference>
<evidence type="ECO:0000256" key="5">
    <source>
        <dbReference type="ARBA" id="ARBA00022777"/>
    </source>
</evidence>
<evidence type="ECO:0000259" key="7">
    <source>
        <dbReference type="PROSITE" id="PS50109"/>
    </source>
</evidence>
<dbReference type="InterPro" id="IPR000014">
    <property type="entry name" value="PAS"/>
</dbReference>
<dbReference type="NCBIfam" id="TIGR00229">
    <property type="entry name" value="sensory_box"/>
    <property type="match status" value="1"/>
</dbReference>
<dbReference type="InterPro" id="IPR036097">
    <property type="entry name" value="HisK_dim/P_sf"/>
</dbReference>
<feature type="domain" description="Histidine kinase" evidence="7">
    <location>
        <begin position="270"/>
        <end position="511"/>
    </location>
</feature>
<comment type="catalytic activity">
    <reaction evidence="1">
        <text>ATP + protein L-histidine = ADP + protein N-phospho-L-histidine.</text>
        <dbReference type="EC" id="2.7.13.3"/>
    </reaction>
</comment>
<dbReference type="InterPro" id="IPR036890">
    <property type="entry name" value="HATPase_C_sf"/>
</dbReference>